<dbReference type="OrthoDB" id="5569385at2"/>
<gene>
    <name evidence="2" type="ORF">SAMN04488129_10456</name>
</gene>
<proteinExistence type="predicted"/>
<keyword evidence="1" id="KW-0472">Membrane</keyword>
<dbReference type="InterPro" id="IPR046162">
    <property type="entry name" value="DUF6164"/>
</dbReference>
<sequence>MAVLLFHLRNVPEEEAEEVRRLLDEHGLETFETRAGFWGLGVAAIWLRDQNELARARALIDAYQHALGERVRHEHDALAARGEAPTLWRRLARQPIRTLLLALLAAAVLALSLLPFVWLFD</sequence>
<feature type="transmembrane region" description="Helical" evidence="1">
    <location>
        <begin position="99"/>
        <end position="120"/>
    </location>
</feature>
<evidence type="ECO:0000313" key="3">
    <source>
        <dbReference type="Proteomes" id="UP000198807"/>
    </source>
</evidence>
<reference evidence="3" key="1">
    <citation type="submission" date="2016-10" db="EMBL/GenBank/DDBJ databases">
        <authorList>
            <person name="Varghese N."/>
            <person name="Submissions S."/>
        </authorList>
    </citation>
    <scope>NUCLEOTIDE SEQUENCE [LARGE SCALE GENOMIC DNA]</scope>
    <source>
        <strain evidence="3">CGMCC 1.9150</strain>
    </source>
</reference>
<dbReference type="EMBL" id="FOBC01000004">
    <property type="protein sequence ID" value="SEK73902.1"/>
    <property type="molecule type" value="Genomic_DNA"/>
</dbReference>
<dbReference type="AlphaFoldDB" id="A0A1H7JHG6"/>
<dbReference type="RefSeq" id="WP_089710894.1">
    <property type="nucleotide sequence ID" value="NZ_FOBC01000004.1"/>
</dbReference>
<dbReference type="STRING" id="650850.SAMN04488129_10456"/>
<evidence type="ECO:0000256" key="1">
    <source>
        <dbReference type="SAM" id="Phobius"/>
    </source>
</evidence>
<keyword evidence="1" id="KW-0812">Transmembrane</keyword>
<keyword evidence="3" id="KW-1185">Reference proteome</keyword>
<evidence type="ECO:0008006" key="4">
    <source>
        <dbReference type="Google" id="ProtNLM"/>
    </source>
</evidence>
<organism evidence="2 3">
    <name type="scientific">Halomonas daqiaonensis</name>
    <dbReference type="NCBI Taxonomy" id="650850"/>
    <lineage>
        <taxon>Bacteria</taxon>
        <taxon>Pseudomonadati</taxon>
        <taxon>Pseudomonadota</taxon>
        <taxon>Gammaproteobacteria</taxon>
        <taxon>Oceanospirillales</taxon>
        <taxon>Halomonadaceae</taxon>
        <taxon>Halomonas</taxon>
    </lineage>
</organism>
<name>A0A1H7JHG6_9GAMM</name>
<dbReference type="Pfam" id="PF19661">
    <property type="entry name" value="DUF6164"/>
    <property type="match status" value="1"/>
</dbReference>
<protein>
    <recommendedName>
        <fullName evidence="4">Signal transducing protein</fullName>
    </recommendedName>
</protein>
<evidence type="ECO:0000313" key="2">
    <source>
        <dbReference type="EMBL" id="SEK73902.1"/>
    </source>
</evidence>
<keyword evidence="1" id="KW-1133">Transmembrane helix</keyword>
<dbReference type="Proteomes" id="UP000198807">
    <property type="component" value="Unassembled WGS sequence"/>
</dbReference>
<accession>A0A1H7JHG6</accession>